<evidence type="ECO:0000256" key="3">
    <source>
        <dbReference type="ARBA" id="ARBA00022723"/>
    </source>
</evidence>
<dbReference type="Gene3D" id="3.30.1120.10">
    <property type="match status" value="1"/>
</dbReference>
<evidence type="ECO:0000256" key="2">
    <source>
        <dbReference type="ARBA" id="ARBA00008779"/>
    </source>
</evidence>
<evidence type="ECO:0000256" key="4">
    <source>
        <dbReference type="ARBA" id="ARBA00022729"/>
    </source>
</evidence>
<evidence type="ECO:0000259" key="8">
    <source>
        <dbReference type="Pfam" id="PF00884"/>
    </source>
</evidence>
<dbReference type="FunFam" id="3.40.720.10:FF:000023">
    <property type="entry name" value="Arylsulfatase A"/>
    <property type="match status" value="1"/>
</dbReference>
<dbReference type="PANTHER" id="PTHR42693">
    <property type="entry name" value="ARYLSULFATASE FAMILY MEMBER"/>
    <property type="match status" value="1"/>
</dbReference>
<dbReference type="GO" id="GO:0004065">
    <property type="term" value="F:arylsulfatase activity"/>
    <property type="evidence" value="ECO:0007669"/>
    <property type="project" value="TreeGrafter"/>
</dbReference>
<dbReference type="OrthoDB" id="9766107at2"/>
<dbReference type="PANTHER" id="PTHR42693:SF33">
    <property type="entry name" value="ARYLSULFATASE"/>
    <property type="match status" value="1"/>
</dbReference>
<keyword evidence="4" id="KW-0732">Signal</keyword>
<evidence type="ECO:0000256" key="1">
    <source>
        <dbReference type="ARBA" id="ARBA00001913"/>
    </source>
</evidence>
<proteinExistence type="inferred from homology"/>
<protein>
    <submittedName>
        <fullName evidence="9">Arylsulfatase A-like enzyme</fullName>
    </submittedName>
</protein>
<comment type="similarity">
    <text evidence="2">Belongs to the sulfatase family.</text>
</comment>
<dbReference type="SUPFAM" id="SSF53649">
    <property type="entry name" value="Alkaline phosphatase-like"/>
    <property type="match status" value="1"/>
</dbReference>
<dbReference type="InterPro" id="IPR000917">
    <property type="entry name" value="Sulfatase_N"/>
</dbReference>
<dbReference type="RefSeq" id="WP_115811826.1">
    <property type="nucleotide sequence ID" value="NZ_QUNI01000003.1"/>
</dbReference>
<dbReference type="CDD" id="cd16026">
    <property type="entry name" value="GALNS_like"/>
    <property type="match status" value="1"/>
</dbReference>
<keyword evidence="6" id="KW-0106">Calcium</keyword>
<dbReference type="InterPro" id="IPR017850">
    <property type="entry name" value="Alkaline_phosphatase_core_sf"/>
</dbReference>
<feature type="domain" description="Sulfatase N-terminal" evidence="8">
    <location>
        <begin position="27"/>
        <end position="349"/>
    </location>
</feature>
<comment type="caution">
    <text evidence="9">The sequence shown here is derived from an EMBL/GenBank/DDBJ whole genome shotgun (WGS) entry which is preliminary data.</text>
</comment>
<sequence length="468" mass="52286">MKKTIIFIGALLLTLNAAHSQKKNSKPNFVIIFTDDLGYGDLGTYGNPSILTPNLDKLASEGQKWTNFYVAANVCTPSRAALLTGKLPVRIGMESDTKRVLFPNSSGGLPESETTIAELLKTASYQTAAIGKWHLGHLEPYTPLNNGFDYYYGIPYSNDMDRDDKIPYQKLLDPDYNTGINDFNVPLIRNKDIIERPANQETITKRYTEESVAFIKKNKDKPFFLYLAHSMPHIPLFRSKDFAGKSKGGKYGDVIEELDWSVGEIIKALKEQHLDENTYVIFTSDNGPWKLFKEQGGSSGTLYGAKGTSYEGGTRVPFIIWSPKNLKPKVEVKIGSTLDLLTTIGSLAHVQFPENLKTDGYDLSPVLKGENSNPRNEMFFYHGTKLFAARLGDYKLYYYKNDPVGYPQKLEKLEKLQLFNLAVDPSETNNIIDKKSDVVAQIEEAVAKHLATVVPVKSNLDGVITAKN</sequence>
<evidence type="ECO:0000313" key="10">
    <source>
        <dbReference type="Proteomes" id="UP000257136"/>
    </source>
</evidence>
<evidence type="ECO:0000256" key="7">
    <source>
        <dbReference type="ARBA" id="ARBA00023180"/>
    </source>
</evidence>
<evidence type="ECO:0000256" key="5">
    <source>
        <dbReference type="ARBA" id="ARBA00022801"/>
    </source>
</evidence>
<evidence type="ECO:0000313" key="9">
    <source>
        <dbReference type="EMBL" id="REH00475.1"/>
    </source>
</evidence>
<keyword evidence="10" id="KW-1185">Reference proteome</keyword>
<comment type="cofactor">
    <cofactor evidence="1">
        <name>Ca(2+)</name>
        <dbReference type="ChEBI" id="CHEBI:29108"/>
    </cofactor>
</comment>
<dbReference type="Gene3D" id="3.40.720.10">
    <property type="entry name" value="Alkaline Phosphatase, subunit A"/>
    <property type="match status" value="1"/>
</dbReference>
<keyword evidence="3" id="KW-0479">Metal-binding</keyword>
<keyword evidence="7" id="KW-0325">Glycoprotein</keyword>
<keyword evidence="5" id="KW-0378">Hydrolase</keyword>
<name>A0A3E0EQF5_9FLAO</name>
<dbReference type="GO" id="GO:0046872">
    <property type="term" value="F:metal ion binding"/>
    <property type="evidence" value="ECO:0007669"/>
    <property type="project" value="UniProtKB-KW"/>
</dbReference>
<dbReference type="Pfam" id="PF00884">
    <property type="entry name" value="Sulfatase"/>
    <property type="match status" value="1"/>
</dbReference>
<gene>
    <name evidence="9" type="ORF">C8P67_103461</name>
</gene>
<dbReference type="Pfam" id="PF14707">
    <property type="entry name" value="Sulfatase_C"/>
    <property type="match status" value="1"/>
</dbReference>
<dbReference type="InterPro" id="IPR050738">
    <property type="entry name" value="Sulfatase"/>
</dbReference>
<accession>A0A3E0EQF5</accession>
<dbReference type="Proteomes" id="UP000257136">
    <property type="component" value="Unassembled WGS sequence"/>
</dbReference>
<organism evidence="9 10">
    <name type="scientific">Flavobacterium aquicola</name>
    <dbReference type="NCBI Taxonomy" id="1682742"/>
    <lineage>
        <taxon>Bacteria</taxon>
        <taxon>Pseudomonadati</taxon>
        <taxon>Bacteroidota</taxon>
        <taxon>Flavobacteriia</taxon>
        <taxon>Flavobacteriales</taxon>
        <taxon>Flavobacteriaceae</taxon>
        <taxon>Flavobacterium</taxon>
    </lineage>
</organism>
<dbReference type="AlphaFoldDB" id="A0A3E0EQF5"/>
<evidence type="ECO:0000256" key="6">
    <source>
        <dbReference type="ARBA" id="ARBA00022837"/>
    </source>
</evidence>
<dbReference type="EMBL" id="QUNI01000003">
    <property type="protein sequence ID" value="REH00475.1"/>
    <property type="molecule type" value="Genomic_DNA"/>
</dbReference>
<reference evidence="9 10" key="1">
    <citation type="submission" date="2018-08" db="EMBL/GenBank/DDBJ databases">
        <title>Genomic Encyclopedia of Archaeal and Bacterial Type Strains, Phase II (KMG-II): from individual species to whole genera.</title>
        <authorList>
            <person name="Goeker M."/>
        </authorList>
    </citation>
    <scope>NUCLEOTIDE SEQUENCE [LARGE SCALE GENOMIC DNA]</scope>
    <source>
        <strain evidence="9 10">DSM 100880</strain>
    </source>
</reference>